<dbReference type="Proteomes" id="UP000016935">
    <property type="component" value="Unassembled WGS sequence"/>
</dbReference>
<reference evidence="2 3" key="1">
    <citation type="journal article" date="2012" name="PLoS Pathog.">
        <title>Diverse lifestyles and strategies of plant pathogenesis encoded in the genomes of eighteen Dothideomycetes fungi.</title>
        <authorList>
            <person name="Ohm R.A."/>
            <person name="Feau N."/>
            <person name="Henrissat B."/>
            <person name="Schoch C.L."/>
            <person name="Horwitz B.A."/>
            <person name="Barry K.W."/>
            <person name="Condon B.J."/>
            <person name="Copeland A.C."/>
            <person name="Dhillon B."/>
            <person name="Glaser F."/>
            <person name="Hesse C.N."/>
            <person name="Kosti I."/>
            <person name="LaButti K."/>
            <person name="Lindquist E.A."/>
            <person name="Lucas S."/>
            <person name="Salamov A.A."/>
            <person name="Bradshaw R.E."/>
            <person name="Ciuffetti L."/>
            <person name="Hamelin R.C."/>
            <person name="Kema G.H.J."/>
            <person name="Lawrence C."/>
            <person name="Scott J.A."/>
            <person name="Spatafora J.W."/>
            <person name="Turgeon B.G."/>
            <person name="de Wit P.J.G.M."/>
            <person name="Zhong S."/>
            <person name="Goodwin S.B."/>
            <person name="Grigoriev I.V."/>
        </authorList>
    </citation>
    <scope>NUCLEOTIDE SEQUENCE [LARGE SCALE GENOMIC DNA]</scope>
    <source>
        <strain evidence="3">28A</strain>
    </source>
</reference>
<proteinExistence type="predicted"/>
<keyword evidence="3" id="KW-1185">Reference proteome</keyword>
<dbReference type="GeneID" id="19398062"/>
<dbReference type="OrthoDB" id="3758270at2759"/>
<dbReference type="RefSeq" id="XP_008024212.1">
    <property type="nucleotide sequence ID" value="XM_008026021.1"/>
</dbReference>
<dbReference type="InterPro" id="IPR048519">
    <property type="entry name" value="Gfd2/YDR514C-like_C"/>
</dbReference>
<name>R0IU67_EXST2</name>
<accession>R0IU67</accession>
<evidence type="ECO:0000313" key="3">
    <source>
        <dbReference type="Proteomes" id="UP000016935"/>
    </source>
</evidence>
<organism evidence="2 3">
    <name type="scientific">Exserohilum turcicum (strain 28A)</name>
    <name type="common">Northern leaf blight fungus</name>
    <name type="synonym">Setosphaeria turcica</name>
    <dbReference type="NCBI Taxonomy" id="671987"/>
    <lineage>
        <taxon>Eukaryota</taxon>
        <taxon>Fungi</taxon>
        <taxon>Dikarya</taxon>
        <taxon>Ascomycota</taxon>
        <taxon>Pezizomycotina</taxon>
        <taxon>Dothideomycetes</taxon>
        <taxon>Pleosporomycetidae</taxon>
        <taxon>Pleosporales</taxon>
        <taxon>Pleosporineae</taxon>
        <taxon>Pleosporaceae</taxon>
        <taxon>Exserohilum</taxon>
    </lineage>
</organism>
<dbReference type="AlphaFoldDB" id="R0IU67"/>
<dbReference type="PANTHER" id="PTHR28083:SF1">
    <property type="entry name" value="GOOD FOR FULL DBP5 ACTIVITY PROTEIN 2"/>
    <property type="match status" value="1"/>
</dbReference>
<feature type="domain" description="Gfd2/YDR514C-like C-terminal" evidence="1">
    <location>
        <begin position="44"/>
        <end position="225"/>
    </location>
</feature>
<dbReference type="HOGENOM" id="CLU_834622_0_0_1"/>
<dbReference type="PANTHER" id="PTHR28083">
    <property type="entry name" value="GOOD FOR FULL DBP5 ACTIVITY PROTEIN 2"/>
    <property type="match status" value="1"/>
</dbReference>
<evidence type="ECO:0000313" key="2">
    <source>
        <dbReference type="EMBL" id="EOA88141.1"/>
    </source>
</evidence>
<evidence type="ECO:0000259" key="1">
    <source>
        <dbReference type="Pfam" id="PF21762"/>
    </source>
</evidence>
<dbReference type="GO" id="GO:0005634">
    <property type="term" value="C:nucleus"/>
    <property type="evidence" value="ECO:0007669"/>
    <property type="project" value="TreeGrafter"/>
</dbReference>
<dbReference type="Pfam" id="PF21762">
    <property type="entry name" value="DEDDh_C"/>
    <property type="match status" value="1"/>
</dbReference>
<gene>
    <name evidence="2" type="ORF">SETTUDRAFT_160625</name>
</gene>
<dbReference type="eggNOG" id="ENOG502R2XX">
    <property type="taxonomic scope" value="Eukaryota"/>
</dbReference>
<sequence>MSLFGSRRLRQLRDDLCTLPGHTVLQDYLQDQIVFSLRRAVLVTLHRKWSENSPYRLTELGVTTFDRASSGQNQLLTPGPHAENILRQIWSFRLVIRSTAHLDASMHSSPFHFGTTLYASQEEALDLLHQIWHQPMSARNAKAGFRPIIYMSFGDNDALSKTRRSTFDFDPSSLNTTVATLNAQFIPQKCKITRHANASLTYLLSQFKVPTFHTENSGNAAMYATVVAVLSALRVELYQADNNAVAKPAQTSQSSSKSAEEVLQGLMDWPTPAPPFGLLVYCCRCGSTEHASGQCTSWYLSCKICEGALQHWRRENAGTHTEGMCSFGWELDC</sequence>
<protein>
    <recommendedName>
        <fullName evidence="1">Gfd2/YDR514C-like C-terminal domain-containing protein</fullName>
    </recommendedName>
</protein>
<dbReference type="EMBL" id="KB908548">
    <property type="protein sequence ID" value="EOA88141.1"/>
    <property type="molecule type" value="Genomic_DNA"/>
</dbReference>
<dbReference type="InterPro" id="IPR040151">
    <property type="entry name" value="Gfd2/YDR514C-like"/>
</dbReference>
<reference evidence="2 3" key="2">
    <citation type="journal article" date="2013" name="PLoS Genet.">
        <title>Comparative genome structure, secondary metabolite, and effector coding capacity across Cochliobolus pathogens.</title>
        <authorList>
            <person name="Condon B.J."/>
            <person name="Leng Y."/>
            <person name="Wu D."/>
            <person name="Bushley K.E."/>
            <person name="Ohm R.A."/>
            <person name="Otillar R."/>
            <person name="Martin J."/>
            <person name="Schackwitz W."/>
            <person name="Grimwood J."/>
            <person name="MohdZainudin N."/>
            <person name="Xue C."/>
            <person name="Wang R."/>
            <person name="Manning V.A."/>
            <person name="Dhillon B."/>
            <person name="Tu Z.J."/>
            <person name="Steffenson B.J."/>
            <person name="Salamov A."/>
            <person name="Sun H."/>
            <person name="Lowry S."/>
            <person name="LaButti K."/>
            <person name="Han J."/>
            <person name="Copeland A."/>
            <person name="Lindquist E."/>
            <person name="Barry K."/>
            <person name="Schmutz J."/>
            <person name="Baker S.E."/>
            <person name="Ciuffetti L.M."/>
            <person name="Grigoriev I.V."/>
            <person name="Zhong S."/>
            <person name="Turgeon B.G."/>
        </authorList>
    </citation>
    <scope>NUCLEOTIDE SEQUENCE [LARGE SCALE GENOMIC DNA]</scope>
    <source>
        <strain evidence="3">28A</strain>
    </source>
</reference>